<dbReference type="Pfam" id="PF01370">
    <property type="entry name" value="Epimerase"/>
    <property type="match status" value="1"/>
</dbReference>
<dbReference type="RefSeq" id="WP_216642909.1">
    <property type="nucleotide sequence ID" value="NZ_JAVDRD010000001.1"/>
</dbReference>
<keyword evidence="4" id="KW-1185">Reference proteome</keyword>
<dbReference type="PANTHER" id="PTHR10366">
    <property type="entry name" value="NAD DEPENDENT EPIMERASE/DEHYDRATASE"/>
    <property type="match status" value="1"/>
</dbReference>
<accession>A0ABU1MHI0</accession>
<gene>
    <name evidence="3" type="ORF">J2792_000611</name>
</gene>
<evidence type="ECO:0000259" key="2">
    <source>
        <dbReference type="Pfam" id="PF01370"/>
    </source>
</evidence>
<evidence type="ECO:0000313" key="4">
    <source>
        <dbReference type="Proteomes" id="UP001184150"/>
    </source>
</evidence>
<dbReference type="GO" id="GO:0045552">
    <property type="term" value="F:dihydroflavanol 4-reductase activity"/>
    <property type="evidence" value="ECO:0007669"/>
    <property type="project" value="UniProtKB-EC"/>
</dbReference>
<protein>
    <submittedName>
        <fullName evidence="3">Dihydroflavonol-4-reductase</fullName>
        <ecNumber evidence="3">1.1.1.219</ecNumber>
    </submittedName>
</protein>
<evidence type="ECO:0000313" key="3">
    <source>
        <dbReference type="EMBL" id="MDR6509771.1"/>
    </source>
</evidence>
<dbReference type="InterPro" id="IPR001509">
    <property type="entry name" value="Epimerase_deHydtase"/>
</dbReference>
<organism evidence="3 4">
    <name type="scientific">Novosphingobium capsulatum</name>
    <dbReference type="NCBI Taxonomy" id="13688"/>
    <lineage>
        <taxon>Bacteria</taxon>
        <taxon>Pseudomonadati</taxon>
        <taxon>Pseudomonadota</taxon>
        <taxon>Alphaproteobacteria</taxon>
        <taxon>Sphingomonadales</taxon>
        <taxon>Sphingomonadaceae</taxon>
        <taxon>Novosphingobium</taxon>
    </lineage>
</organism>
<dbReference type="Proteomes" id="UP001184150">
    <property type="component" value="Unassembled WGS sequence"/>
</dbReference>
<comment type="caution">
    <text evidence="3">The sequence shown here is derived from an EMBL/GenBank/DDBJ whole genome shotgun (WGS) entry which is preliminary data.</text>
</comment>
<dbReference type="InterPro" id="IPR050425">
    <property type="entry name" value="NAD(P)_dehydrat-like"/>
</dbReference>
<keyword evidence="1 3" id="KW-0560">Oxidoreductase</keyword>
<name>A0ABU1MHI0_9SPHN</name>
<proteinExistence type="predicted"/>
<evidence type="ECO:0000256" key="1">
    <source>
        <dbReference type="ARBA" id="ARBA00023002"/>
    </source>
</evidence>
<dbReference type="EC" id="1.1.1.219" evidence="3"/>
<dbReference type="EMBL" id="JAVDRD010000001">
    <property type="protein sequence ID" value="MDR6509771.1"/>
    <property type="molecule type" value="Genomic_DNA"/>
</dbReference>
<dbReference type="PANTHER" id="PTHR10366:SF564">
    <property type="entry name" value="STEROL-4-ALPHA-CARBOXYLATE 3-DEHYDROGENASE, DECARBOXYLATING"/>
    <property type="match status" value="1"/>
</dbReference>
<feature type="domain" description="NAD-dependent epimerase/dehydratase" evidence="2">
    <location>
        <begin position="8"/>
        <end position="239"/>
    </location>
</feature>
<sequence length="341" mass="37014">MDKIGGTVLVTGGSGYIAGYIIRALLDEGWTVNTTVRDLAREAQLRAQLGGSYATLRFFKADLMDDKGWRAAMDGCSHVCHVASPITVQAPRQEDELILPAREGALRALRFARAAGVERFVQTSSVAAIVYGHGKGIRRFTEADWTDTDGPGVHAYAKSKTLAERAAREWIAREGRGMEFVSINPSVVLGPVWGEDYSTSIELVRQLLAGAVPGCADLGFGVVDVRDVAALHVRALTEPGIDGERFIASGPFLKMIDIARILRQQLGQKARRVPLRHVPDWMVHALALVNPMVRQVTGELGNVRDTDAGHALSRLGWATRPVEQTITDCAQSLIETRVVAA</sequence>
<reference evidence="3 4" key="1">
    <citation type="submission" date="2023-07" db="EMBL/GenBank/DDBJ databases">
        <title>Sorghum-associated microbial communities from plants grown in Nebraska, USA.</title>
        <authorList>
            <person name="Schachtman D."/>
        </authorList>
    </citation>
    <scope>NUCLEOTIDE SEQUENCE [LARGE SCALE GENOMIC DNA]</scope>
    <source>
        <strain evidence="3 4">DS1027</strain>
    </source>
</reference>